<sequence length="607" mass="69793">MTKPFLEALTLESPKPFFFSLSASLGCAQKLRKACCLRPEEWTVNLFNVGQQKMLKQNRLCSLQSNKDLSIAAKKVDALEQCLEGEMNQIKATMEDRIFSMEEQFSNLRDMVKKILDLHNQTAASKARGPEGKNTNSKICRGENDVENVEGEGRRLHLESFQREERGRRYGERRGYVGYEQKGADWERKEVDYSRRCADFEGRRGEFEEGFGYERGRENQNTWGIDQNITKDQVELTKLVSGKSISVLAFEAEMQYPTIKLYWNWIKKIKLNPRVEVFWWRLHHNAIPTFRFLEQRRLRDGNLCPRRCMVMEDYEHVAASCSKLDQIVQILNEWGFEIPYFGSFHDSRSWLEKSASNNVFLANLYCSAVFLCWKSRNKLVYENKEDSSLIIATNSVEIASISLSDELTRASGVLINRFGCLKMLGIPLLLWIKVNADASLSSSYKAGVGAFGFNGVHWDISRLEMLAVHNLDLVFKDWMMQYKGIIIEGDNVNVIKYIQDGLKKMEAYKFGIGSEACELDFFFVSSYKTCGFSSSWLLTCFFYTQVTIPSVSFFSQVSKQRLVVGKLLVEDKAWLISSVVDHLLSSLEAFVYSVPASVWYQSKLGYP</sequence>
<dbReference type="InterPro" id="IPR026960">
    <property type="entry name" value="RVT-Znf"/>
</dbReference>
<dbReference type="Proteomes" id="UP001552299">
    <property type="component" value="Unassembled WGS sequence"/>
</dbReference>
<accession>A0ABD0W0W7</accession>
<name>A0ABD0W0W7_DENTH</name>
<comment type="caution">
    <text evidence="2">The sequence shown here is derived from an EMBL/GenBank/DDBJ whole genome shotgun (WGS) entry which is preliminary data.</text>
</comment>
<evidence type="ECO:0000259" key="1">
    <source>
        <dbReference type="Pfam" id="PF13966"/>
    </source>
</evidence>
<keyword evidence="3" id="KW-1185">Reference proteome</keyword>
<dbReference type="Pfam" id="PF13966">
    <property type="entry name" value="zf-RVT"/>
    <property type="match status" value="1"/>
</dbReference>
<evidence type="ECO:0000313" key="3">
    <source>
        <dbReference type="Proteomes" id="UP001552299"/>
    </source>
</evidence>
<gene>
    <name evidence="2" type="ORF">M5K25_002051</name>
</gene>
<feature type="domain" description="Reverse transcriptase zinc-binding" evidence="1">
    <location>
        <begin position="263"/>
        <end position="325"/>
    </location>
</feature>
<dbReference type="AlphaFoldDB" id="A0ABD0W0W7"/>
<dbReference type="EMBL" id="JANQDX010000002">
    <property type="protein sequence ID" value="KAL0927836.1"/>
    <property type="molecule type" value="Genomic_DNA"/>
</dbReference>
<proteinExistence type="predicted"/>
<evidence type="ECO:0000313" key="2">
    <source>
        <dbReference type="EMBL" id="KAL0927836.1"/>
    </source>
</evidence>
<organism evidence="2 3">
    <name type="scientific">Dendrobium thyrsiflorum</name>
    <name type="common">Pinecone-like raceme dendrobium</name>
    <name type="synonym">Orchid</name>
    <dbReference type="NCBI Taxonomy" id="117978"/>
    <lineage>
        <taxon>Eukaryota</taxon>
        <taxon>Viridiplantae</taxon>
        <taxon>Streptophyta</taxon>
        <taxon>Embryophyta</taxon>
        <taxon>Tracheophyta</taxon>
        <taxon>Spermatophyta</taxon>
        <taxon>Magnoliopsida</taxon>
        <taxon>Liliopsida</taxon>
        <taxon>Asparagales</taxon>
        <taxon>Orchidaceae</taxon>
        <taxon>Epidendroideae</taxon>
        <taxon>Malaxideae</taxon>
        <taxon>Dendrobiinae</taxon>
        <taxon>Dendrobium</taxon>
    </lineage>
</organism>
<dbReference type="PROSITE" id="PS51257">
    <property type="entry name" value="PROKAR_LIPOPROTEIN"/>
    <property type="match status" value="1"/>
</dbReference>
<protein>
    <recommendedName>
        <fullName evidence="1">Reverse transcriptase zinc-binding domain-containing protein</fullName>
    </recommendedName>
</protein>
<reference evidence="2 3" key="1">
    <citation type="journal article" date="2024" name="Plant Biotechnol. J.">
        <title>Dendrobium thyrsiflorum genome and its molecular insights into genes involved in important horticultural traits.</title>
        <authorList>
            <person name="Chen B."/>
            <person name="Wang J.Y."/>
            <person name="Zheng P.J."/>
            <person name="Li K.L."/>
            <person name="Liang Y.M."/>
            <person name="Chen X.F."/>
            <person name="Zhang C."/>
            <person name="Zhao X."/>
            <person name="He X."/>
            <person name="Zhang G.Q."/>
            <person name="Liu Z.J."/>
            <person name="Xu Q."/>
        </authorList>
    </citation>
    <scope>NUCLEOTIDE SEQUENCE [LARGE SCALE GENOMIC DNA]</scope>
    <source>
        <strain evidence="2">GZMU011</strain>
    </source>
</reference>